<proteinExistence type="predicted"/>
<evidence type="ECO:0000313" key="3">
    <source>
        <dbReference type="EMBL" id="CAA2103258.1"/>
    </source>
</evidence>
<feature type="transmembrane region" description="Helical" evidence="1">
    <location>
        <begin position="142"/>
        <end position="165"/>
    </location>
</feature>
<feature type="transmembrane region" description="Helical" evidence="1">
    <location>
        <begin position="177"/>
        <end position="200"/>
    </location>
</feature>
<keyword evidence="1" id="KW-1133">Transmembrane helix</keyword>
<evidence type="ECO:0000256" key="2">
    <source>
        <dbReference type="SAM" id="SignalP"/>
    </source>
</evidence>
<accession>A0A679J437</accession>
<dbReference type="AlphaFoldDB" id="A0A679J437"/>
<protein>
    <submittedName>
        <fullName evidence="3">Uncharacterized protein</fullName>
    </submittedName>
</protein>
<feature type="chain" id="PRO_5025675389" evidence="2">
    <location>
        <begin position="22"/>
        <end position="258"/>
    </location>
</feature>
<evidence type="ECO:0000256" key="1">
    <source>
        <dbReference type="SAM" id="Phobius"/>
    </source>
</evidence>
<keyword evidence="1" id="KW-0472">Membrane</keyword>
<name>A0A679J437_9HYPH</name>
<dbReference type="EMBL" id="LR743504">
    <property type="protein sequence ID" value="CAA2103258.1"/>
    <property type="molecule type" value="Genomic_DNA"/>
</dbReference>
<organism evidence="3">
    <name type="scientific">Methylobacterium bullatum</name>
    <dbReference type="NCBI Taxonomy" id="570505"/>
    <lineage>
        <taxon>Bacteria</taxon>
        <taxon>Pseudomonadati</taxon>
        <taxon>Pseudomonadota</taxon>
        <taxon>Alphaproteobacteria</taxon>
        <taxon>Hyphomicrobiales</taxon>
        <taxon>Methylobacteriaceae</taxon>
        <taxon>Methylobacterium</taxon>
    </lineage>
</organism>
<keyword evidence="1" id="KW-0812">Transmembrane</keyword>
<feature type="signal peptide" evidence="2">
    <location>
        <begin position="1"/>
        <end position="21"/>
    </location>
</feature>
<gene>
    <name evidence="3" type="ORF">MBUL_02102</name>
</gene>
<feature type="transmembrane region" description="Helical" evidence="1">
    <location>
        <begin position="58"/>
        <end position="80"/>
    </location>
</feature>
<sequence>MASGGASAALVPAAASPPAAAALSVMAAALPIMAAVLAVCATALTGLSQASALPPDLAARFYGFFLLQYPLFTFALIYALARIVAMAATSTASLPRRIAGALAGAALLLALGLYPTFGGLVLRAGFATGGMTFLTYQPMNAAFAIGAAASAFVFGSALAVSRILIGGGASAPSWGRRLAIGLFRCGTGFLALWFAFAVIGQAHPAGFGPWPRRAMSAGEAVMGMSLVLVGFLPHAILVWLALRDRSKRKKPDTLSVAA</sequence>
<reference evidence="3" key="1">
    <citation type="submission" date="2019-12" db="EMBL/GenBank/DDBJ databases">
        <authorList>
            <person name="Cremers G."/>
        </authorList>
    </citation>
    <scope>NUCLEOTIDE SEQUENCE</scope>
    <source>
        <strain evidence="3">Mbul1</strain>
    </source>
</reference>
<feature type="transmembrane region" description="Helical" evidence="1">
    <location>
        <begin position="220"/>
        <end position="242"/>
    </location>
</feature>
<feature type="transmembrane region" description="Helical" evidence="1">
    <location>
        <begin position="101"/>
        <end position="122"/>
    </location>
</feature>
<keyword evidence="2" id="KW-0732">Signal</keyword>